<evidence type="ECO:0000313" key="3">
    <source>
        <dbReference type="Proteomes" id="UP001589870"/>
    </source>
</evidence>
<name>A0ABV6U890_9ACTN</name>
<protein>
    <submittedName>
        <fullName evidence="2">DUF1396 domain-containing protein</fullName>
    </submittedName>
</protein>
<dbReference type="RefSeq" id="WP_394302777.1">
    <property type="nucleotide sequence ID" value="NZ_JBHMQT010000044.1"/>
</dbReference>
<dbReference type="InterPro" id="IPR029046">
    <property type="entry name" value="LolA/LolB/LppX"/>
</dbReference>
<dbReference type="SUPFAM" id="SSF89392">
    <property type="entry name" value="Prokaryotic lipoproteins and lipoprotein localization factors"/>
    <property type="match status" value="1"/>
</dbReference>
<dbReference type="PROSITE" id="PS51257">
    <property type="entry name" value="PROKAR_LIPOPROTEIN"/>
    <property type="match status" value="1"/>
</dbReference>
<dbReference type="Proteomes" id="UP001589870">
    <property type="component" value="Unassembled WGS sequence"/>
</dbReference>
<gene>
    <name evidence="2" type="ORF">ACFHYQ_20580</name>
</gene>
<comment type="caution">
    <text evidence="2">The sequence shown here is derived from an EMBL/GenBank/DDBJ whole genome shotgun (WGS) entry which is preliminary data.</text>
</comment>
<feature type="signal peptide" evidence="1">
    <location>
        <begin position="1"/>
        <end position="19"/>
    </location>
</feature>
<keyword evidence="3" id="KW-1185">Reference proteome</keyword>
<evidence type="ECO:0000256" key="1">
    <source>
        <dbReference type="SAM" id="SignalP"/>
    </source>
</evidence>
<accession>A0ABV6U890</accession>
<keyword evidence="1" id="KW-0732">Signal</keyword>
<sequence>MRRLLVAAGAAAVITIAGCGSTTTPTLENAKLSAAAVLTQSAKKADEVTSYSADLVMDITAGAQGKGNIQGTMLYQKTPELATDTTLDKVSFAGQDLPGGMRVILLGDVMYMKMDMLKALTGSTKPWVKVDLKQIGSSAGVNVDQLLGQSKQMDLKTSVTMLTASKDVKEVGAEQVGGVDTTHYAGTFPIDEAIKQLPAEAQKNMKGQLPAEAKDMKFDAWIDGDGLPRKVQLSGEQKEGAFAATMLFKAFNEPVEIKAPPADQVGDLPQNLPMGG</sequence>
<proteinExistence type="predicted"/>
<evidence type="ECO:0000313" key="2">
    <source>
        <dbReference type="EMBL" id="MFC0864690.1"/>
    </source>
</evidence>
<feature type="chain" id="PRO_5045455369" evidence="1">
    <location>
        <begin position="20"/>
        <end position="276"/>
    </location>
</feature>
<dbReference type="EMBL" id="JBHMQT010000044">
    <property type="protein sequence ID" value="MFC0864690.1"/>
    <property type="molecule type" value="Genomic_DNA"/>
</dbReference>
<reference evidence="2 3" key="1">
    <citation type="submission" date="2024-09" db="EMBL/GenBank/DDBJ databases">
        <authorList>
            <person name="Sun Q."/>
            <person name="Mori K."/>
        </authorList>
    </citation>
    <scope>NUCLEOTIDE SEQUENCE [LARGE SCALE GENOMIC DNA]</scope>
    <source>
        <strain evidence="2 3">TBRC 1851</strain>
    </source>
</reference>
<dbReference type="Gene3D" id="2.50.20.20">
    <property type="match status" value="1"/>
</dbReference>
<organism evidence="2 3">
    <name type="scientific">Sphaerimonospora cavernae</name>
    <dbReference type="NCBI Taxonomy" id="1740611"/>
    <lineage>
        <taxon>Bacteria</taxon>
        <taxon>Bacillati</taxon>
        <taxon>Actinomycetota</taxon>
        <taxon>Actinomycetes</taxon>
        <taxon>Streptosporangiales</taxon>
        <taxon>Streptosporangiaceae</taxon>
        <taxon>Sphaerimonospora</taxon>
    </lineage>
</organism>